<dbReference type="PROSITE" id="PS51257">
    <property type="entry name" value="PROKAR_LIPOPROTEIN"/>
    <property type="match status" value="1"/>
</dbReference>
<reference evidence="8 9" key="1">
    <citation type="submission" date="2021-01" db="EMBL/GenBank/DDBJ databases">
        <title>Carboxyliciviraga sp.nov., isolated from coastal sediments.</title>
        <authorList>
            <person name="Lu D."/>
            <person name="Zhang T."/>
        </authorList>
    </citation>
    <scope>NUCLEOTIDE SEQUENCE [LARGE SCALE GENOMIC DNA]</scope>
    <source>
        <strain evidence="8 9">N1Y132</strain>
    </source>
</reference>
<dbReference type="Pfam" id="PF07980">
    <property type="entry name" value="SusD_RagB"/>
    <property type="match status" value="1"/>
</dbReference>
<proteinExistence type="inferred from homology"/>
<keyword evidence="3" id="KW-0732">Signal</keyword>
<accession>A0ABS1HMK1</accession>
<organism evidence="8 9">
    <name type="scientific">Carboxylicivirga marina</name>
    <dbReference type="NCBI Taxonomy" id="2800988"/>
    <lineage>
        <taxon>Bacteria</taxon>
        <taxon>Pseudomonadati</taxon>
        <taxon>Bacteroidota</taxon>
        <taxon>Bacteroidia</taxon>
        <taxon>Marinilabiliales</taxon>
        <taxon>Marinilabiliaceae</taxon>
        <taxon>Carboxylicivirga</taxon>
    </lineage>
</organism>
<comment type="subcellular location">
    <subcellularLocation>
        <location evidence="1">Cell outer membrane</location>
    </subcellularLocation>
</comment>
<dbReference type="Proteomes" id="UP000605676">
    <property type="component" value="Unassembled WGS sequence"/>
</dbReference>
<comment type="caution">
    <text evidence="8">The sequence shown here is derived from an EMBL/GenBank/DDBJ whole genome shotgun (WGS) entry which is preliminary data.</text>
</comment>
<evidence type="ECO:0000259" key="7">
    <source>
        <dbReference type="Pfam" id="PF14322"/>
    </source>
</evidence>
<comment type="similarity">
    <text evidence="2">Belongs to the SusD family.</text>
</comment>
<evidence type="ECO:0000256" key="5">
    <source>
        <dbReference type="ARBA" id="ARBA00023237"/>
    </source>
</evidence>
<dbReference type="InterPro" id="IPR011990">
    <property type="entry name" value="TPR-like_helical_dom_sf"/>
</dbReference>
<evidence type="ECO:0000256" key="2">
    <source>
        <dbReference type="ARBA" id="ARBA00006275"/>
    </source>
</evidence>
<dbReference type="InterPro" id="IPR012944">
    <property type="entry name" value="SusD_RagB_dom"/>
</dbReference>
<keyword evidence="9" id="KW-1185">Reference proteome</keyword>
<evidence type="ECO:0000256" key="3">
    <source>
        <dbReference type="ARBA" id="ARBA00022729"/>
    </source>
</evidence>
<dbReference type="InterPro" id="IPR033985">
    <property type="entry name" value="SusD-like_N"/>
</dbReference>
<evidence type="ECO:0000256" key="1">
    <source>
        <dbReference type="ARBA" id="ARBA00004442"/>
    </source>
</evidence>
<dbReference type="SUPFAM" id="SSF48452">
    <property type="entry name" value="TPR-like"/>
    <property type="match status" value="1"/>
</dbReference>
<dbReference type="Gene3D" id="1.25.40.390">
    <property type="match status" value="1"/>
</dbReference>
<evidence type="ECO:0000313" key="9">
    <source>
        <dbReference type="Proteomes" id="UP000605676"/>
    </source>
</evidence>
<dbReference type="RefSeq" id="WP_200466113.1">
    <property type="nucleotide sequence ID" value="NZ_JAENRR010000045.1"/>
</dbReference>
<gene>
    <name evidence="8" type="ORF">JIV24_16205</name>
</gene>
<dbReference type="EMBL" id="JAENRR010000045">
    <property type="protein sequence ID" value="MBK3518892.1"/>
    <property type="molecule type" value="Genomic_DNA"/>
</dbReference>
<dbReference type="Pfam" id="PF14322">
    <property type="entry name" value="SusD-like_3"/>
    <property type="match status" value="1"/>
</dbReference>
<name>A0ABS1HMK1_9BACT</name>
<protein>
    <submittedName>
        <fullName evidence="8">RagB/SusD family nutrient uptake outer membrane protein</fullName>
    </submittedName>
</protein>
<keyword evidence="4" id="KW-0472">Membrane</keyword>
<sequence length="578" mass="65160">MIRNIIISILLVTAITGCDDFLDYSEHTFYDNSEDIFSHFGRTRGFLTDIYNRLPDDYSSVGDAMRSAASDEAEYVKQGSAIHNFNNGQWSSSNAPDNNWSNFYAGIRSVNLFLDQIEGRTFDDYKYNEDYEDEMARFSMFPYEARFLRAFFYFELAKRYGDIPMLQGVVNDVGEVNSIPRSDFEDVITFIVSECDAIKDELPLTWAAENVVYQETGRVTRGAVQALKVRALLYAASPLHNTLNDLSKWEAAASAANEFLSNPDFPYSFDSQYYNSNNMAAGVFNNRASAELIFERRQGTSNSFEKGNEPMGLEGANGKATCPSQNLVDAYQTSDGYDVVLTNGVWSAGASTVFNPANPYDNRDPRLLQSIIVNGKKWKGTTIETFTGGAHGLPKADATPTGYYLKKYVRQDINIYGSNANTKEHMWVIFRKAEIYLAMAEALNEAYGPTTVPGGFMMDATAALNAVRTRPAVGMPELSGLTQEALRSAIIRERQVELAFEDHRFWDLRRWRLFDNGNPNKVTEDVYGIKITGDGTFTYEKVLVDNRIWDDKMYLYPIPYNETQLNPNLGGENQNPGW</sequence>
<feature type="domain" description="RagB/SusD" evidence="6">
    <location>
        <begin position="291"/>
        <end position="578"/>
    </location>
</feature>
<feature type="domain" description="SusD-like N-terminal" evidence="7">
    <location>
        <begin position="78"/>
        <end position="213"/>
    </location>
</feature>
<evidence type="ECO:0000259" key="6">
    <source>
        <dbReference type="Pfam" id="PF07980"/>
    </source>
</evidence>
<evidence type="ECO:0000313" key="8">
    <source>
        <dbReference type="EMBL" id="MBK3518892.1"/>
    </source>
</evidence>
<evidence type="ECO:0000256" key="4">
    <source>
        <dbReference type="ARBA" id="ARBA00023136"/>
    </source>
</evidence>
<keyword evidence="5" id="KW-0998">Cell outer membrane</keyword>